<reference evidence="3 4" key="1">
    <citation type="submission" date="2023-11" db="EMBL/GenBank/DDBJ databases">
        <title>A Novel Polar Bacteriovorax (B. antarcticus) Isolated from the Biocrust in Antarctica.</title>
        <authorList>
            <person name="Mun W."/>
            <person name="Choi S.Y."/>
            <person name="Mitchell R.J."/>
        </authorList>
    </citation>
    <scope>NUCLEOTIDE SEQUENCE [LARGE SCALE GENOMIC DNA]</scope>
    <source>
        <strain evidence="3 4">PP10</strain>
    </source>
</reference>
<keyword evidence="4" id="KW-1185">Reference proteome</keyword>
<comment type="caution">
    <text evidence="3">The sequence shown here is derived from an EMBL/GenBank/DDBJ whole genome shotgun (WGS) entry which is preliminary data.</text>
</comment>
<dbReference type="InterPro" id="IPR001638">
    <property type="entry name" value="Solute-binding_3/MltF_N"/>
</dbReference>
<sequence>MKQKILKIAKPMRTFKLAMLAALICLTLSFNISAKEKIRLTTGEWVPYVSENLDNKGLFAQITVEAFATQDIEVELGFFPWQRVFQLSRTGEWDGTIAYAKTSEREQYYIYSEPVYTGQYALFHLKNHPIKWQKYTDLHDIRIAATRGFGGMGQEFLEAEANKVINVDRLASDDQSFNMLLLNRVQAVASDVEVGYVLLNKLFGSEKASLFTHSTRLIQQAKYHLVLAKNLKKSEELMKKFNTGLNILKQSGRYNQIISEFYQRKAYRDSIPAKALVRLVHQ</sequence>
<dbReference type="Gene3D" id="3.40.190.10">
    <property type="entry name" value="Periplasmic binding protein-like II"/>
    <property type="match status" value="2"/>
</dbReference>
<organism evidence="3 4">
    <name type="scientific">Bacteriovorax antarcticus</name>
    <dbReference type="NCBI Taxonomy" id="3088717"/>
    <lineage>
        <taxon>Bacteria</taxon>
        <taxon>Pseudomonadati</taxon>
        <taxon>Bdellovibrionota</taxon>
        <taxon>Bacteriovoracia</taxon>
        <taxon>Bacteriovoracales</taxon>
        <taxon>Bacteriovoracaceae</taxon>
        <taxon>Bacteriovorax</taxon>
    </lineage>
</organism>
<dbReference type="Proteomes" id="UP001302274">
    <property type="component" value="Unassembled WGS sequence"/>
</dbReference>
<dbReference type="Pfam" id="PF00497">
    <property type="entry name" value="SBP_bac_3"/>
    <property type="match status" value="1"/>
</dbReference>
<keyword evidence="1" id="KW-0732">Signal</keyword>
<name>A0ABU5VZ88_9BACT</name>
<protein>
    <submittedName>
        <fullName evidence="3">Transporter substrate-binding domain-containing protein</fullName>
    </submittedName>
</protein>
<evidence type="ECO:0000256" key="1">
    <source>
        <dbReference type="ARBA" id="ARBA00022729"/>
    </source>
</evidence>
<feature type="domain" description="Solute-binding protein family 3/N-terminal" evidence="2">
    <location>
        <begin position="37"/>
        <end position="265"/>
    </location>
</feature>
<dbReference type="EMBL" id="JAYGJQ010000003">
    <property type="protein sequence ID" value="MEA9358391.1"/>
    <property type="molecule type" value="Genomic_DNA"/>
</dbReference>
<evidence type="ECO:0000259" key="2">
    <source>
        <dbReference type="SMART" id="SM00062"/>
    </source>
</evidence>
<dbReference type="PANTHER" id="PTHR35936">
    <property type="entry name" value="MEMBRANE-BOUND LYTIC MUREIN TRANSGLYCOSYLASE F"/>
    <property type="match status" value="1"/>
</dbReference>
<proteinExistence type="predicted"/>
<evidence type="ECO:0000313" key="3">
    <source>
        <dbReference type="EMBL" id="MEA9358391.1"/>
    </source>
</evidence>
<gene>
    <name evidence="3" type="ORF">SHI21_19300</name>
</gene>
<dbReference type="PANTHER" id="PTHR35936:SF25">
    <property type="entry name" value="ABC TRANSPORTER SUBSTRATE-BINDING PROTEIN"/>
    <property type="match status" value="1"/>
</dbReference>
<accession>A0ABU5VZ88</accession>
<dbReference type="SUPFAM" id="SSF53850">
    <property type="entry name" value="Periplasmic binding protein-like II"/>
    <property type="match status" value="1"/>
</dbReference>
<evidence type="ECO:0000313" key="4">
    <source>
        <dbReference type="Proteomes" id="UP001302274"/>
    </source>
</evidence>
<dbReference type="SMART" id="SM00062">
    <property type="entry name" value="PBPb"/>
    <property type="match status" value="1"/>
</dbReference>
<dbReference type="RefSeq" id="WP_323578773.1">
    <property type="nucleotide sequence ID" value="NZ_JAYGJQ010000003.1"/>
</dbReference>